<name>K7EYY9_PELSI</name>
<feature type="compositionally biased region" description="Basic and acidic residues" evidence="1">
    <location>
        <begin position="141"/>
        <end position="156"/>
    </location>
</feature>
<sequence>MNADLPPPPPPHPHPLPTQFLLFKKGTNLTLTFTHSPFPPDFLLPFPQVTPLPSPAHLVAQHGHRAGSGHLLGPKPDGGDAGGQSQDEDLGHGAHGLGQQGEWVEALADAEALQPGAQAVEARAQQGSEAQAAGVQQPGGRQDERHVGHHVDHGEPVHVGVGDAVEAHEDAAQDAVLDPLEGVRQRVEAEHGQHG</sequence>
<dbReference type="EMBL" id="AGCU01109995">
    <property type="status" value="NOT_ANNOTATED_CDS"/>
    <property type="molecule type" value="Genomic_DNA"/>
</dbReference>
<evidence type="ECO:0000313" key="3">
    <source>
        <dbReference type="Proteomes" id="UP000007267"/>
    </source>
</evidence>
<keyword evidence="3" id="KW-1185">Reference proteome</keyword>
<evidence type="ECO:0000313" key="2">
    <source>
        <dbReference type="Ensembl" id="ENSPSIP00000000999.1"/>
    </source>
</evidence>
<dbReference type="Proteomes" id="UP000007267">
    <property type="component" value="Unassembled WGS sequence"/>
</dbReference>
<dbReference type="HOGENOM" id="CLU_1395925_0_0_1"/>
<feature type="compositionally biased region" description="Basic and acidic residues" evidence="1">
    <location>
        <begin position="181"/>
        <end position="195"/>
    </location>
</feature>
<reference evidence="2" key="4">
    <citation type="submission" date="2025-09" db="UniProtKB">
        <authorList>
            <consortium name="Ensembl"/>
        </authorList>
    </citation>
    <scope>IDENTIFICATION</scope>
</reference>
<dbReference type="AlphaFoldDB" id="K7EYY9"/>
<accession>K7EYY9</accession>
<dbReference type="Ensembl" id="ENSPSIT00000001001.1">
    <property type="protein sequence ID" value="ENSPSIP00000000999.1"/>
    <property type="gene ID" value="ENSPSIG00000001001.1"/>
</dbReference>
<dbReference type="eggNOG" id="ENOG502SRS5">
    <property type="taxonomic scope" value="Eukaryota"/>
</dbReference>
<organism evidence="2 3">
    <name type="scientific">Pelodiscus sinensis</name>
    <name type="common">Chinese softshell turtle</name>
    <name type="synonym">Trionyx sinensis</name>
    <dbReference type="NCBI Taxonomy" id="13735"/>
    <lineage>
        <taxon>Eukaryota</taxon>
        <taxon>Metazoa</taxon>
        <taxon>Chordata</taxon>
        <taxon>Craniata</taxon>
        <taxon>Vertebrata</taxon>
        <taxon>Euteleostomi</taxon>
        <taxon>Archelosauria</taxon>
        <taxon>Testudinata</taxon>
        <taxon>Testudines</taxon>
        <taxon>Cryptodira</taxon>
        <taxon>Trionychia</taxon>
        <taxon>Trionychidae</taxon>
        <taxon>Pelodiscus</taxon>
    </lineage>
</organism>
<reference evidence="2" key="3">
    <citation type="submission" date="2025-08" db="UniProtKB">
        <authorList>
            <consortium name="Ensembl"/>
        </authorList>
    </citation>
    <scope>IDENTIFICATION</scope>
</reference>
<feature type="region of interest" description="Disordered" evidence="1">
    <location>
        <begin position="61"/>
        <end position="195"/>
    </location>
</feature>
<protein>
    <submittedName>
        <fullName evidence="2">Uncharacterized protein</fullName>
    </submittedName>
</protein>
<reference evidence="3" key="1">
    <citation type="submission" date="2011-10" db="EMBL/GenBank/DDBJ databases">
        <authorList>
            <consortium name="Soft-shell Turtle Genome Consortium"/>
        </authorList>
    </citation>
    <scope>NUCLEOTIDE SEQUENCE [LARGE SCALE GENOMIC DNA]</scope>
    <source>
        <strain evidence="3">Daiwa-1</strain>
    </source>
</reference>
<reference evidence="3" key="2">
    <citation type="journal article" date="2013" name="Nat. Genet.">
        <title>The draft genomes of soft-shell turtle and green sea turtle yield insights into the development and evolution of the turtle-specific body plan.</title>
        <authorList>
            <person name="Wang Z."/>
            <person name="Pascual-Anaya J."/>
            <person name="Zadissa A."/>
            <person name="Li W."/>
            <person name="Niimura Y."/>
            <person name="Huang Z."/>
            <person name="Li C."/>
            <person name="White S."/>
            <person name="Xiong Z."/>
            <person name="Fang D."/>
            <person name="Wang B."/>
            <person name="Ming Y."/>
            <person name="Chen Y."/>
            <person name="Zheng Y."/>
            <person name="Kuraku S."/>
            <person name="Pignatelli M."/>
            <person name="Herrero J."/>
            <person name="Beal K."/>
            <person name="Nozawa M."/>
            <person name="Li Q."/>
            <person name="Wang J."/>
            <person name="Zhang H."/>
            <person name="Yu L."/>
            <person name="Shigenobu S."/>
            <person name="Wang J."/>
            <person name="Liu J."/>
            <person name="Flicek P."/>
            <person name="Searle S."/>
            <person name="Wang J."/>
            <person name="Kuratani S."/>
            <person name="Yin Y."/>
            <person name="Aken B."/>
            <person name="Zhang G."/>
            <person name="Irie N."/>
        </authorList>
    </citation>
    <scope>NUCLEOTIDE SEQUENCE [LARGE SCALE GENOMIC DNA]</scope>
    <source>
        <strain evidence="3">Daiwa-1</strain>
    </source>
</reference>
<proteinExistence type="predicted"/>
<evidence type="ECO:0000256" key="1">
    <source>
        <dbReference type="SAM" id="MobiDB-lite"/>
    </source>
</evidence>